<keyword evidence="7" id="KW-0378">Hydrolase</keyword>
<dbReference type="Pfam" id="PF00077">
    <property type="entry name" value="RVP"/>
    <property type="match status" value="1"/>
</dbReference>
<reference evidence="17" key="2">
    <citation type="submission" date="2025-09" db="UniProtKB">
        <authorList>
            <consortium name="Ensembl"/>
        </authorList>
    </citation>
    <scope>IDENTIFICATION</scope>
</reference>
<evidence type="ECO:0000259" key="14">
    <source>
        <dbReference type="PROSITE" id="PS50878"/>
    </source>
</evidence>
<keyword evidence="11" id="KW-0695">RNA-directed DNA polymerase</keyword>
<keyword evidence="6" id="KW-0255">Endonuclease</keyword>
<feature type="domain" description="Reverse transcriptase" evidence="14">
    <location>
        <begin position="412"/>
        <end position="600"/>
    </location>
</feature>
<dbReference type="SUPFAM" id="SSF53098">
    <property type="entry name" value="Ribonuclease H-like"/>
    <property type="match status" value="2"/>
</dbReference>
<name>A0A8C5CV61_GADMO</name>
<dbReference type="GO" id="GO:0003723">
    <property type="term" value="F:RNA binding"/>
    <property type="evidence" value="ECO:0007669"/>
    <property type="project" value="UniProtKB-KW"/>
</dbReference>
<dbReference type="GO" id="GO:0004523">
    <property type="term" value="F:RNA-DNA hybrid ribonuclease activity"/>
    <property type="evidence" value="ECO:0007669"/>
    <property type="project" value="UniProtKB-EC"/>
</dbReference>
<dbReference type="InterPro" id="IPR036397">
    <property type="entry name" value="RNaseH_sf"/>
</dbReference>
<comment type="similarity">
    <text evidence="1">Belongs to the beta type-B retroviral polymerase family. HERV class-II K(HML-2) pol subfamily.</text>
</comment>
<sequence>MSTITQTQQTPELLGSASQRSQALHPNNCCMVLTSLTRPDQLPQTNINVNGKETTFLVDSGANHSVLSSKEWKYVTKLSGRVIQVVGAGGQPFKEKFTVPLSVRDGDKQLKHSFLLSDQCPTNLLGRDLMCRLGLSVICTDAGLTVTSNASPMIQAYSCVARAPGYFYSWDLLREGPGAIADILITTAHHCMQNQPEIQYMPTDNLHCPARMSYDGQIAEVEEHWYKDDCETAVLMGQLLLWNEKCCMLTVASNEEVKGFFRIPGSAPHVSLAKTPDMTWAELGPWAVKGGGACDWIPDPHGPEGQYFSPATGLRHRAWGGAFETRHSVQKMRGATGESPEYLLPQMTVDDPRLAEVPPTLWAKSKYDVGCIQNVEPLMVTPKSTYRPKQPQYRLRQEAIDGITPVFNSLLEAGVIIPCPYSPCCTPIFPVKKAPVEGQPTAWRFVQDLKKVNDAVHPRTPIVPDPHTLLTQVPGNSKWFSVVDLANAFFSIPVDPASQFWFAFQFNGKPYTWTRMPQGYCESPAVFSAALHDNLDHLIFPGGSTLIQYVDDLLICSPDPDVCKQDTIVLLQFLASQGHKASVAKLQFVLQKVTFLGHIITPNGRSLSGERIKTIQNMPKPITKKQMMGFLGTTGYCRQWILDYANLAQPLQDITHRHGLTPNDHVTWTPEADAAFEDLKKALMAPPTLGLPDHKRPFTQTVGERNGYMTSVLLQEHGGKMRPIAYYSSKLDPVAAGLPHCLKAVAAAAMAVAASRGLVGYMPLTLLVPHEVSSILLTQSTSHLTASRFLSYYNVLLAMPNITLKRCTVLNPATLLPTPEDGEPHDCVATINEVCTPRVDLSDTPLPAGNDVLFVDGSSRKNVITGVSEVGYAIATQDCVVESARLPSNLSAQAAELFALTRACILSEGKRVTIYTDSRYAFGVVHDFGTLWKMRGFLTSTGQRINHSQLVANLLDAILLPTAISVCRCEAHTRAKDLISRGNALADEGAKAAAKAPLASTLQMTQLTPTVTIEELAKAQTRALPAERQLWKSAGATYRMGLWYGPNGRPCLPKCLFPIYANMTHGRDHVSKGGMVDSIDQHWYTQGFSNYAQSFCAKCIVCVTNNIGRGKKVAPTSHPQPSLPFDHLMMDFIELTPCEGKKYCLVIVDMFSKWVEVFPTKAADSAAVAKALITEIIPKGNPKEIVQ</sequence>
<dbReference type="InterPro" id="IPR001969">
    <property type="entry name" value="Aspartic_peptidase_AS"/>
</dbReference>
<dbReference type="InterPro" id="IPR018061">
    <property type="entry name" value="Retropepsins"/>
</dbReference>
<dbReference type="GO" id="GO:0015074">
    <property type="term" value="P:DNA integration"/>
    <property type="evidence" value="ECO:0007669"/>
    <property type="project" value="UniProtKB-KW"/>
</dbReference>
<keyword evidence="18" id="KW-1185">Reference proteome</keyword>
<dbReference type="GO" id="GO:0003964">
    <property type="term" value="F:RNA-directed DNA polymerase activity"/>
    <property type="evidence" value="ECO:0007669"/>
    <property type="project" value="UniProtKB-KW"/>
</dbReference>
<evidence type="ECO:0000256" key="4">
    <source>
        <dbReference type="ARBA" id="ARBA00022695"/>
    </source>
</evidence>
<keyword evidence="4" id="KW-0548">Nucleotidyltransferase</keyword>
<dbReference type="PANTHER" id="PTHR33064:SF37">
    <property type="entry name" value="RIBONUCLEASE H"/>
    <property type="match status" value="1"/>
</dbReference>
<dbReference type="Ensembl" id="ENSGMOT00000050031.1">
    <property type="protein sequence ID" value="ENSGMOP00000066655.1"/>
    <property type="gene ID" value="ENSGMOG00000033906.1"/>
</dbReference>
<dbReference type="Gene3D" id="3.30.70.270">
    <property type="match status" value="2"/>
</dbReference>
<dbReference type="Gene3D" id="1.10.340.70">
    <property type="match status" value="1"/>
</dbReference>
<dbReference type="InterPro" id="IPR021109">
    <property type="entry name" value="Peptidase_aspartic_dom_sf"/>
</dbReference>
<evidence type="ECO:0000259" key="13">
    <source>
        <dbReference type="PROSITE" id="PS50175"/>
    </source>
</evidence>
<dbReference type="Gene3D" id="3.10.10.10">
    <property type="entry name" value="HIV Type 1 Reverse Transcriptase, subunit A, domain 1"/>
    <property type="match status" value="1"/>
</dbReference>
<dbReference type="EC" id="3.1.26.4" evidence="2"/>
<dbReference type="PROSITE" id="PS00141">
    <property type="entry name" value="ASP_PROTEASE"/>
    <property type="match status" value="1"/>
</dbReference>
<dbReference type="Proteomes" id="UP000694546">
    <property type="component" value="Chromosome 23"/>
</dbReference>
<dbReference type="Pfam" id="PF17919">
    <property type="entry name" value="RT_RNaseH_2"/>
    <property type="match status" value="1"/>
</dbReference>
<dbReference type="Gene3D" id="3.10.20.370">
    <property type="match status" value="1"/>
</dbReference>
<accession>A0A8C5CV61</accession>
<evidence type="ECO:0000313" key="17">
    <source>
        <dbReference type="Ensembl" id="ENSGMOP00000066655.1"/>
    </source>
</evidence>
<dbReference type="PROSITE" id="PS50878">
    <property type="entry name" value="RT_POL"/>
    <property type="match status" value="1"/>
</dbReference>
<dbReference type="InterPro" id="IPR012337">
    <property type="entry name" value="RNaseH-like_sf"/>
</dbReference>
<protein>
    <recommendedName>
        <fullName evidence="2">ribonuclease H</fullName>
        <ecNumber evidence="2">3.1.26.4</ecNumber>
    </recommendedName>
</protein>
<keyword evidence="3" id="KW-0808">Transferase</keyword>
<dbReference type="Gene3D" id="2.40.70.10">
    <property type="entry name" value="Acid Proteases"/>
    <property type="match status" value="1"/>
</dbReference>
<dbReference type="SUPFAM" id="SSF56672">
    <property type="entry name" value="DNA/RNA polymerases"/>
    <property type="match status" value="1"/>
</dbReference>
<dbReference type="GO" id="GO:0006310">
    <property type="term" value="P:DNA recombination"/>
    <property type="evidence" value="ECO:0007669"/>
    <property type="project" value="UniProtKB-KW"/>
</dbReference>
<evidence type="ECO:0000256" key="6">
    <source>
        <dbReference type="ARBA" id="ARBA00022759"/>
    </source>
</evidence>
<dbReference type="AlphaFoldDB" id="A0A8C5CV61"/>
<dbReference type="CDD" id="cd09273">
    <property type="entry name" value="RNase_HI_RT_Bel"/>
    <property type="match status" value="1"/>
</dbReference>
<keyword evidence="12" id="KW-0233">DNA recombination</keyword>
<reference evidence="17" key="1">
    <citation type="submission" date="2025-08" db="UniProtKB">
        <authorList>
            <consortium name="Ensembl"/>
        </authorList>
    </citation>
    <scope>IDENTIFICATION</scope>
</reference>
<dbReference type="Pfam" id="PF00075">
    <property type="entry name" value="RNase_H"/>
    <property type="match status" value="1"/>
</dbReference>
<dbReference type="InterPro" id="IPR002156">
    <property type="entry name" value="RNaseH_domain"/>
</dbReference>
<feature type="domain" description="Peptidase A2" evidence="13">
    <location>
        <begin position="54"/>
        <end position="129"/>
    </location>
</feature>
<dbReference type="PROSITE" id="PS50879">
    <property type="entry name" value="RNASE_H_1"/>
    <property type="match status" value="1"/>
</dbReference>
<evidence type="ECO:0000259" key="16">
    <source>
        <dbReference type="PROSITE" id="PS50994"/>
    </source>
</evidence>
<evidence type="ECO:0000256" key="8">
    <source>
        <dbReference type="ARBA" id="ARBA00022842"/>
    </source>
</evidence>
<evidence type="ECO:0000256" key="1">
    <source>
        <dbReference type="ARBA" id="ARBA00010879"/>
    </source>
</evidence>
<dbReference type="InterPro" id="IPR043502">
    <property type="entry name" value="DNA/RNA_pol_sf"/>
</dbReference>
<feature type="domain" description="RNase H type-1" evidence="15">
    <location>
        <begin position="847"/>
        <end position="995"/>
    </location>
</feature>
<dbReference type="PROSITE" id="PS50175">
    <property type="entry name" value="ASP_PROT_RETROV"/>
    <property type="match status" value="1"/>
</dbReference>
<evidence type="ECO:0000313" key="18">
    <source>
        <dbReference type="Proteomes" id="UP000694546"/>
    </source>
</evidence>
<keyword evidence="5" id="KW-0540">Nuclease</keyword>
<feature type="domain" description="Integrase catalytic" evidence="16">
    <location>
        <begin position="1120"/>
        <end position="1187"/>
    </location>
</feature>
<evidence type="ECO:0000259" key="15">
    <source>
        <dbReference type="PROSITE" id="PS50879"/>
    </source>
</evidence>
<evidence type="ECO:0000256" key="2">
    <source>
        <dbReference type="ARBA" id="ARBA00012180"/>
    </source>
</evidence>
<evidence type="ECO:0000256" key="12">
    <source>
        <dbReference type="ARBA" id="ARBA00023172"/>
    </source>
</evidence>
<dbReference type="FunFam" id="3.30.70.270:FF:000020">
    <property type="entry name" value="Transposon Tf2-6 polyprotein-like Protein"/>
    <property type="match status" value="1"/>
</dbReference>
<dbReference type="GO" id="GO:0004190">
    <property type="term" value="F:aspartic-type endopeptidase activity"/>
    <property type="evidence" value="ECO:0007669"/>
    <property type="project" value="InterPro"/>
</dbReference>
<dbReference type="Gene3D" id="3.30.420.10">
    <property type="entry name" value="Ribonuclease H-like superfamily/Ribonuclease H"/>
    <property type="match status" value="2"/>
</dbReference>
<evidence type="ECO:0000256" key="11">
    <source>
        <dbReference type="ARBA" id="ARBA00022918"/>
    </source>
</evidence>
<evidence type="ECO:0000256" key="7">
    <source>
        <dbReference type="ARBA" id="ARBA00022801"/>
    </source>
</evidence>
<dbReference type="Pfam" id="PF00078">
    <property type="entry name" value="RVT_1"/>
    <property type="match status" value="1"/>
</dbReference>
<dbReference type="PANTHER" id="PTHR33064">
    <property type="entry name" value="POL PROTEIN"/>
    <property type="match status" value="1"/>
</dbReference>
<dbReference type="GeneTree" id="ENSGT00940000160750"/>
<dbReference type="InterPro" id="IPR043128">
    <property type="entry name" value="Rev_trsase/Diguanyl_cyclase"/>
</dbReference>
<dbReference type="SUPFAM" id="SSF50630">
    <property type="entry name" value="Acid proteases"/>
    <property type="match status" value="1"/>
</dbReference>
<evidence type="ECO:0000256" key="5">
    <source>
        <dbReference type="ARBA" id="ARBA00022722"/>
    </source>
</evidence>
<dbReference type="InterPro" id="IPR001584">
    <property type="entry name" value="Integrase_cat-core"/>
</dbReference>
<dbReference type="InterPro" id="IPR051320">
    <property type="entry name" value="Viral_Replic_Matur_Polypro"/>
</dbReference>
<dbReference type="InterPro" id="IPR041577">
    <property type="entry name" value="RT_RNaseH_2"/>
</dbReference>
<organism evidence="17 18">
    <name type="scientific">Gadus morhua</name>
    <name type="common">Atlantic cod</name>
    <dbReference type="NCBI Taxonomy" id="8049"/>
    <lineage>
        <taxon>Eukaryota</taxon>
        <taxon>Metazoa</taxon>
        <taxon>Chordata</taxon>
        <taxon>Craniata</taxon>
        <taxon>Vertebrata</taxon>
        <taxon>Euteleostomi</taxon>
        <taxon>Actinopterygii</taxon>
        <taxon>Neopterygii</taxon>
        <taxon>Teleostei</taxon>
        <taxon>Neoteleostei</taxon>
        <taxon>Acanthomorphata</taxon>
        <taxon>Zeiogadaria</taxon>
        <taxon>Gadariae</taxon>
        <taxon>Gadiformes</taxon>
        <taxon>Gadoidei</taxon>
        <taxon>Gadidae</taxon>
        <taxon>Gadus</taxon>
    </lineage>
</organism>
<keyword evidence="8" id="KW-0460">Magnesium</keyword>
<keyword evidence="10" id="KW-0229">DNA integration</keyword>
<dbReference type="PROSITE" id="PS50994">
    <property type="entry name" value="INTEGRASE"/>
    <property type="match status" value="1"/>
</dbReference>
<evidence type="ECO:0000256" key="10">
    <source>
        <dbReference type="ARBA" id="ARBA00022908"/>
    </source>
</evidence>
<evidence type="ECO:0000256" key="3">
    <source>
        <dbReference type="ARBA" id="ARBA00022679"/>
    </source>
</evidence>
<dbReference type="GO" id="GO:0006508">
    <property type="term" value="P:proteolysis"/>
    <property type="evidence" value="ECO:0007669"/>
    <property type="project" value="InterPro"/>
</dbReference>
<dbReference type="InterPro" id="IPR001995">
    <property type="entry name" value="Peptidase_A2_cat"/>
</dbReference>
<dbReference type="OMA" id="KLTHGPD"/>
<evidence type="ECO:0000256" key="9">
    <source>
        <dbReference type="ARBA" id="ARBA00022884"/>
    </source>
</evidence>
<proteinExistence type="inferred from homology"/>
<keyword evidence="9" id="KW-0694">RNA-binding</keyword>
<dbReference type="InterPro" id="IPR000477">
    <property type="entry name" value="RT_dom"/>
</dbReference>